<keyword evidence="3" id="KW-0479">Metal-binding</keyword>
<dbReference type="InterPro" id="IPR001424">
    <property type="entry name" value="SOD_Cu_Zn_dom"/>
</dbReference>
<dbReference type="Pfam" id="PF00080">
    <property type="entry name" value="Sod_Cu"/>
    <property type="match status" value="1"/>
</dbReference>
<feature type="domain" description="Superoxide dismutase copper/zinc binding" evidence="5">
    <location>
        <begin position="64"/>
        <end position="204"/>
    </location>
</feature>
<keyword evidence="3" id="KW-0862">Zinc</keyword>
<dbReference type="InterPro" id="IPR036423">
    <property type="entry name" value="SOD-like_Cu/Zn_dom_sf"/>
</dbReference>
<dbReference type="InterPro" id="IPR024134">
    <property type="entry name" value="SOD_Cu/Zn_/chaperone"/>
</dbReference>
<sequence>MNYKRKLVLPMCAAFLLYGCNAANDSNQGDKNVEDMNTIGQGTQTDADPQVKAEVKDVEGKTLGTVNFTEEGNAVLIQTALEGLEPGYHGFHIHENAICEAEAKDGPFTTAGGHFNPTDETHSHHAGDMPPLFVKEDGTAKFTATLDNMSIDQLKKEELAVIVHANPDNFANIPDRYEANGQEGPDEDTLKTGDAGDRQACGIIVSAEEK</sequence>
<dbReference type="EC" id="1.15.1.1" evidence="3"/>
<evidence type="ECO:0000256" key="4">
    <source>
        <dbReference type="SAM" id="SignalP"/>
    </source>
</evidence>
<feature type="chain" id="PRO_5039728364" description="Superoxide dismutase [Cu-Zn]" evidence="4">
    <location>
        <begin position="23"/>
        <end position="210"/>
    </location>
</feature>
<dbReference type="GO" id="GO:0005507">
    <property type="term" value="F:copper ion binding"/>
    <property type="evidence" value="ECO:0007669"/>
    <property type="project" value="InterPro"/>
</dbReference>
<dbReference type="EMBL" id="LNNH01000041">
    <property type="protein sequence ID" value="KWW13980.1"/>
    <property type="molecule type" value="Genomic_DNA"/>
</dbReference>
<evidence type="ECO:0000313" key="7">
    <source>
        <dbReference type="Proteomes" id="UP000064189"/>
    </source>
</evidence>
<comment type="function">
    <text evidence="2">Destroys radicals which are normally produced within the cells and which are toxic to biological systems. May play a role in favoring mycobacterial survival in phagocytes.</text>
</comment>
<protein>
    <recommendedName>
        <fullName evidence="3">Superoxide dismutase [Cu-Zn]</fullName>
        <ecNumber evidence="3">1.15.1.1</ecNumber>
    </recommendedName>
</protein>
<feature type="signal peptide" evidence="4">
    <location>
        <begin position="1"/>
        <end position="22"/>
    </location>
</feature>
<keyword evidence="3" id="KW-0186">Copper</keyword>
<comment type="similarity">
    <text evidence="1 3">Belongs to the Cu-Zn superoxide dismutase family.</text>
</comment>
<evidence type="ECO:0000259" key="5">
    <source>
        <dbReference type="Pfam" id="PF00080"/>
    </source>
</evidence>
<comment type="cofactor">
    <cofactor evidence="3">
        <name>Zn(2+)</name>
        <dbReference type="ChEBI" id="CHEBI:29105"/>
    </cofactor>
    <text evidence="3">Binds 1 zinc ion per subunit.</text>
</comment>
<dbReference type="GO" id="GO:0004784">
    <property type="term" value="F:superoxide dismutase activity"/>
    <property type="evidence" value="ECO:0007669"/>
    <property type="project" value="UniProtKB-EC"/>
</dbReference>
<dbReference type="PROSITE" id="PS00332">
    <property type="entry name" value="SOD_CU_ZN_2"/>
    <property type="match status" value="1"/>
</dbReference>
<evidence type="ECO:0000313" key="6">
    <source>
        <dbReference type="EMBL" id="KWW13980.1"/>
    </source>
</evidence>
<keyword evidence="4" id="KW-0732">Signal</keyword>
<organism evidence="6 7">
    <name type="scientific">Peribacillus simplex</name>
    <dbReference type="NCBI Taxonomy" id="1478"/>
    <lineage>
        <taxon>Bacteria</taxon>
        <taxon>Bacillati</taxon>
        <taxon>Bacillota</taxon>
        <taxon>Bacilli</taxon>
        <taxon>Bacillales</taxon>
        <taxon>Bacillaceae</taxon>
        <taxon>Peribacillus</taxon>
    </lineage>
</organism>
<dbReference type="InterPro" id="IPR018152">
    <property type="entry name" value="SOD_Cu/Zn_BS"/>
</dbReference>
<comment type="cofactor">
    <cofactor evidence="3">
        <name>Cu cation</name>
        <dbReference type="ChEBI" id="CHEBI:23378"/>
    </cofactor>
    <text evidence="3">Binds 1 copper ion per subunit.</text>
</comment>
<dbReference type="SUPFAM" id="SSF49329">
    <property type="entry name" value="Cu,Zn superoxide dismutase-like"/>
    <property type="match status" value="1"/>
</dbReference>
<proteinExistence type="inferred from homology"/>
<gene>
    <name evidence="6" type="ORF">AS888_08425</name>
</gene>
<dbReference type="PROSITE" id="PS51257">
    <property type="entry name" value="PROKAR_LIPOPROTEIN"/>
    <property type="match status" value="1"/>
</dbReference>
<dbReference type="PANTHER" id="PTHR10003">
    <property type="entry name" value="SUPEROXIDE DISMUTASE CU-ZN -RELATED"/>
    <property type="match status" value="1"/>
</dbReference>
<comment type="caution">
    <text evidence="6">The sequence shown here is derived from an EMBL/GenBank/DDBJ whole genome shotgun (WGS) entry which is preliminary data.</text>
</comment>
<evidence type="ECO:0000256" key="3">
    <source>
        <dbReference type="RuleBase" id="RU000393"/>
    </source>
</evidence>
<evidence type="ECO:0000256" key="2">
    <source>
        <dbReference type="ARBA" id="ARBA00024900"/>
    </source>
</evidence>
<reference evidence="6 7" key="1">
    <citation type="submission" date="2015-11" db="EMBL/GenBank/DDBJ databases">
        <title>Genome Sequence of Bacillus simplex strain VanAntwerpen2.</title>
        <authorList>
            <person name="Couger M.B."/>
        </authorList>
    </citation>
    <scope>NUCLEOTIDE SEQUENCE [LARGE SCALE GENOMIC DNA]</scope>
    <source>
        <strain evidence="6 7">VanAntwerpen02</strain>
    </source>
</reference>
<evidence type="ECO:0000256" key="1">
    <source>
        <dbReference type="ARBA" id="ARBA00010457"/>
    </source>
</evidence>
<keyword evidence="3" id="KW-0560">Oxidoreductase</keyword>
<dbReference type="RefSeq" id="WP_061143735.1">
    <property type="nucleotide sequence ID" value="NZ_LNNH01000041.1"/>
</dbReference>
<dbReference type="Proteomes" id="UP000064189">
    <property type="component" value="Unassembled WGS sequence"/>
</dbReference>
<dbReference type="Gene3D" id="2.60.40.200">
    <property type="entry name" value="Superoxide dismutase, copper/zinc binding domain"/>
    <property type="match status" value="1"/>
</dbReference>
<name>A0A109MU26_9BACI</name>
<dbReference type="CDD" id="cd00305">
    <property type="entry name" value="Cu-Zn_Superoxide_Dismutase"/>
    <property type="match status" value="1"/>
</dbReference>
<dbReference type="AlphaFoldDB" id="A0A109MU26"/>
<comment type="catalytic activity">
    <reaction evidence="3">
        <text>2 superoxide + 2 H(+) = H2O2 + O2</text>
        <dbReference type="Rhea" id="RHEA:20696"/>
        <dbReference type="ChEBI" id="CHEBI:15378"/>
        <dbReference type="ChEBI" id="CHEBI:15379"/>
        <dbReference type="ChEBI" id="CHEBI:16240"/>
        <dbReference type="ChEBI" id="CHEBI:18421"/>
        <dbReference type="EC" id="1.15.1.1"/>
    </reaction>
</comment>
<accession>A0A109MU26</accession>
<keyword evidence="7" id="KW-1185">Reference proteome</keyword>